<dbReference type="InterPro" id="IPR050644">
    <property type="entry name" value="PG_Glycine_Bridge_Synth"/>
</dbReference>
<proteinExistence type="inferred from homology"/>
<dbReference type="GO" id="GO:0009252">
    <property type="term" value="P:peptidoglycan biosynthetic process"/>
    <property type="evidence" value="ECO:0007669"/>
    <property type="project" value="UniProtKB-KW"/>
</dbReference>
<protein>
    <recommendedName>
        <fullName evidence="7">BioF2-like acetyltransferase domain-containing protein</fullName>
    </recommendedName>
</protein>
<comment type="similarity">
    <text evidence="1">Belongs to the FemABX family.</text>
</comment>
<keyword evidence="4" id="KW-0573">Peptidoglycan synthesis</keyword>
<sequence>MHFEIISGQRKWNEFLESYGKEKKDIYFTSSYAKVHELNGEGEARCCLYLGNNGMKILYPFIITNIPDYGMSSNFYDISSCYGYGGPLVEGFDINDIEEFEKLLHEWCNENNVVAEFIRFHPIFKNHEIFRNNIIIEKNRETVYLDLTKTMEEIWNSSITSKARNQIRKAQKSGVIIRENQSLNSFLDIYHQTMNRLNADDFYYYSNEYFDELSKFIPDNMIVLEALFEERVVAASLFMFMGDYIHYHLSGSLREYLNLCPNNLLIYHAIEYGINKKMTKMHLGGGATNKNDDTLLQFKQNFSKNLSDFYIGKRVHNQRIYEQLMHEWEEKNGKKARIFLQYENN</sequence>
<dbReference type="EMBL" id="CP002987">
    <property type="protein sequence ID" value="AFA49243.1"/>
    <property type="molecule type" value="Genomic_DNA"/>
</dbReference>
<dbReference type="GO" id="GO:0008360">
    <property type="term" value="P:regulation of cell shape"/>
    <property type="evidence" value="ECO:0007669"/>
    <property type="project" value="UniProtKB-KW"/>
</dbReference>
<dbReference type="SUPFAM" id="SSF55729">
    <property type="entry name" value="Acyl-CoA N-acyltransferases (Nat)"/>
    <property type="match status" value="1"/>
</dbReference>
<dbReference type="STRING" id="931626.Awo_c24860"/>
<dbReference type="InterPro" id="IPR003447">
    <property type="entry name" value="FEMABX"/>
</dbReference>
<dbReference type="PANTHER" id="PTHR36174">
    <property type="entry name" value="LIPID II:GLYCINE GLYCYLTRANSFERASE"/>
    <property type="match status" value="1"/>
</dbReference>
<feature type="domain" description="BioF2-like acetyltransferase" evidence="7">
    <location>
        <begin position="161"/>
        <end position="288"/>
    </location>
</feature>
<organism evidence="8 9">
    <name type="scientific">Acetobacterium woodii (strain ATCC 29683 / DSM 1030 / JCM 2381 / KCTC 1655 / WB1)</name>
    <dbReference type="NCBI Taxonomy" id="931626"/>
    <lineage>
        <taxon>Bacteria</taxon>
        <taxon>Bacillati</taxon>
        <taxon>Bacillota</taxon>
        <taxon>Clostridia</taxon>
        <taxon>Eubacteriales</taxon>
        <taxon>Eubacteriaceae</taxon>
        <taxon>Acetobacterium</taxon>
    </lineage>
</organism>
<keyword evidence="5" id="KW-0012">Acyltransferase</keyword>
<accession>H6LDS9</accession>
<dbReference type="GO" id="GO:0016755">
    <property type="term" value="F:aminoacyltransferase activity"/>
    <property type="evidence" value="ECO:0007669"/>
    <property type="project" value="InterPro"/>
</dbReference>
<evidence type="ECO:0000313" key="9">
    <source>
        <dbReference type="Proteomes" id="UP000007177"/>
    </source>
</evidence>
<keyword evidence="6" id="KW-0961">Cell wall biogenesis/degradation</keyword>
<evidence type="ECO:0000256" key="5">
    <source>
        <dbReference type="ARBA" id="ARBA00023315"/>
    </source>
</evidence>
<dbReference type="Proteomes" id="UP000007177">
    <property type="component" value="Chromosome"/>
</dbReference>
<gene>
    <name evidence="8" type="ordered locus">Awo_c24860</name>
</gene>
<evidence type="ECO:0000256" key="1">
    <source>
        <dbReference type="ARBA" id="ARBA00009943"/>
    </source>
</evidence>
<dbReference type="KEGG" id="awo:Awo_c24860"/>
<dbReference type="Gene3D" id="3.40.630.30">
    <property type="match status" value="1"/>
</dbReference>
<dbReference type="GO" id="GO:0071555">
    <property type="term" value="P:cell wall organization"/>
    <property type="evidence" value="ECO:0007669"/>
    <property type="project" value="UniProtKB-KW"/>
</dbReference>
<dbReference type="PROSITE" id="PS51191">
    <property type="entry name" value="FEMABX"/>
    <property type="match status" value="1"/>
</dbReference>
<evidence type="ECO:0000256" key="3">
    <source>
        <dbReference type="ARBA" id="ARBA00022960"/>
    </source>
</evidence>
<dbReference type="PANTHER" id="PTHR36174:SF1">
    <property type="entry name" value="LIPID II:GLYCINE GLYCYLTRANSFERASE"/>
    <property type="match status" value="1"/>
</dbReference>
<keyword evidence="3" id="KW-0133">Cell shape</keyword>
<keyword evidence="9" id="KW-1185">Reference proteome</keyword>
<dbReference type="Pfam" id="PF13480">
    <property type="entry name" value="Acetyltransf_6"/>
    <property type="match status" value="1"/>
</dbReference>
<evidence type="ECO:0000256" key="4">
    <source>
        <dbReference type="ARBA" id="ARBA00022984"/>
    </source>
</evidence>
<evidence type="ECO:0000256" key="6">
    <source>
        <dbReference type="ARBA" id="ARBA00023316"/>
    </source>
</evidence>
<dbReference type="RefSeq" id="WP_014356843.1">
    <property type="nucleotide sequence ID" value="NC_016894.1"/>
</dbReference>
<evidence type="ECO:0000259" key="7">
    <source>
        <dbReference type="Pfam" id="PF13480"/>
    </source>
</evidence>
<dbReference type="AlphaFoldDB" id="H6LDS9"/>
<evidence type="ECO:0000313" key="8">
    <source>
        <dbReference type="EMBL" id="AFA49243.1"/>
    </source>
</evidence>
<dbReference type="HOGENOM" id="CLU_055609_0_0_9"/>
<reference evidence="9" key="1">
    <citation type="submission" date="2011-07" db="EMBL/GenBank/DDBJ databases">
        <title>Complete genome sequence of Acetobacterium woodii.</title>
        <authorList>
            <person name="Poehlein A."/>
            <person name="Schmidt S."/>
            <person name="Kaster A.-K."/>
            <person name="Goenrich M."/>
            <person name="Vollmers J."/>
            <person name="Thuermer A."/>
            <person name="Gottschalk G."/>
            <person name="Thauer R.K."/>
            <person name="Daniel R."/>
            <person name="Mueller V."/>
        </authorList>
    </citation>
    <scope>NUCLEOTIDE SEQUENCE [LARGE SCALE GENOMIC DNA]</scope>
    <source>
        <strain evidence="9">ATCC 29683 / DSM 1030 / JCM 2381 / KCTC 1655 / WB1</strain>
    </source>
</reference>
<dbReference type="OrthoDB" id="9785911at2"/>
<dbReference type="eggNOG" id="COG2348">
    <property type="taxonomic scope" value="Bacteria"/>
</dbReference>
<evidence type="ECO:0000256" key="2">
    <source>
        <dbReference type="ARBA" id="ARBA00022679"/>
    </source>
</evidence>
<name>H6LDS9_ACEWD</name>
<keyword evidence="2" id="KW-0808">Transferase</keyword>
<dbReference type="InterPro" id="IPR016181">
    <property type="entry name" value="Acyl_CoA_acyltransferase"/>
</dbReference>
<reference evidence="8 9" key="2">
    <citation type="journal article" date="2012" name="PLoS ONE">
        <title>An ancient pathway combining carbon dioxide fixation with the generation and utilization of a sodium ion gradient for ATP synthesis.</title>
        <authorList>
            <person name="Poehlein A."/>
            <person name="Schmidt S."/>
            <person name="Kaster A.K."/>
            <person name="Goenrich M."/>
            <person name="Vollmers J."/>
            <person name="Thurmer A."/>
            <person name="Bertsch J."/>
            <person name="Schuchmann K."/>
            <person name="Voigt B."/>
            <person name="Hecker M."/>
            <person name="Daniel R."/>
            <person name="Thauer R.K."/>
            <person name="Gottschalk G."/>
            <person name="Muller V."/>
        </authorList>
    </citation>
    <scope>NUCLEOTIDE SEQUENCE [LARGE SCALE GENOMIC DNA]</scope>
    <source>
        <strain evidence="9">ATCC 29683 / DSM 1030 / JCM 2381 / KCTC 1655 / WB1</strain>
    </source>
</reference>
<dbReference type="InterPro" id="IPR038740">
    <property type="entry name" value="BioF2-like_GNAT_dom"/>
</dbReference>